<dbReference type="AlphaFoldDB" id="A0A9Q1DTQ0"/>
<proteinExistence type="predicted"/>
<name>A0A9Q1DTQ0_CONCO</name>
<evidence type="ECO:0000313" key="3">
    <source>
        <dbReference type="Proteomes" id="UP001152803"/>
    </source>
</evidence>
<feature type="region of interest" description="Disordered" evidence="1">
    <location>
        <begin position="59"/>
        <end position="98"/>
    </location>
</feature>
<organism evidence="2 3">
    <name type="scientific">Conger conger</name>
    <name type="common">Conger eel</name>
    <name type="synonym">Muraena conger</name>
    <dbReference type="NCBI Taxonomy" id="82655"/>
    <lineage>
        <taxon>Eukaryota</taxon>
        <taxon>Metazoa</taxon>
        <taxon>Chordata</taxon>
        <taxon>Craniata</taxon>
        <taxon>Vertebrata</taxon>
        <taxon>Euteleostomi</taxon>
        <taxon>Actinopterygii</taxon>
        <taxon>Neopterygii</taxon>
        <taxon>Teleostei</taxon>
        <taxon>Anguilliformes</taxon>
        <taxon>Congridae</taxon>
        <taxon>Conger</taxon>
    </lineage>
</organism>
<evidence type="ECO:0000313" key="2">
    <source>
        <dbReference type="EMBL" id="KAJ8281657.1"/>
    </source>
</evidence>
<dbReference type="Proteomes" id="UP001152803">
    <property type="component" value="Unassembled WGS sequence"/>
</dbReference>
<gene>
    <name evidence="2" type="ORF">COCON_G00041760</name>
</gene>
<comment type="caution">
    <text evidence="2">The sequence shown here is derived from an EMBL/GenBank/DDBJ whole genome shotgun (WGS) entry which is preliminary data.</text>
</comment>
<accession>A0A9Q1DTQ0</accession>
<evidence type="ECO:0000256" key="1">
    <source>
        <dbReference type="SAM" id="MobiDB-lite"/>
    </source>
</evidence>
<dbReference type="EMBL" id="JAFJMO010000003">
    <property type="protein sequence ID" value="KAJ8281657.1"/>
    <property type="molecule type" value="Genomic_DNA"/>
</dbReference>
<reference evidence="2" key="1">
    <citation type="journal article" date="2023" name="Science">
        <title>Genome structures resolve the early diversification of teleost fishes.</title>
        <authorList>
            <person name="Parey E."/>
            <person name="Louis A."/>
            <person name="Montfort J."/>
            <person name="Bouchez O."/>
            <person name="Roques C."/>
            <person name="Iampietro C."/>
            <person name="Lluch J."/>
            <person name="Castinel A."/>
            <person name="Donnadieu C."/>
            <person name="Desvignes T."/>
            <person name="Floi Bucao C."/>
            <person name="Jouanno E."/>
            <person name="Wen M."/>
            <person name="Mejri S."/>
            <person name="Dirks R."/>
            <person name="Jansen H."/>
            <person name="Henkel C."/>
            <person name="Chen W.J."/>
            <person name="Zahm M."/>
            <person name="Cabau C."/>
            <person name="Klopp C."/>
            <person name="Thompson A.W."/>
            <person name="Robinson-Rechavi M."/>
            <person name="Braasch I."/>
            <person name="Lecointre G."/>
            <person name="Bobe J."/>
            <person name="Postlethwait J.H."/>
            <person name="Berthelot C."/>
            <person name="Roest Crollius H."/>
            <person name="Guiguen Y."/>
        </authorList>
    </citation>
    <scope>NUCLEOTIDE SEQUENCE</scope>
    <source>
        <strain evidence="2">Concon-B</strain>
    </source>
</reference>
<protein>
    <submittedName>
        <fullName evidence="2">Uncharacterized protein</fullName>
    </submittedName>
</protein>
<sequence>MGVGWVSHPGQAPLAFVPSTAQRRHSGVETCVRRTVFGSAATGHRAGCDGCRRTARVGLLSPPPPAANGPGRRSGVVWDGLPQSEELPESETLPSETLPGTETCLLGHLLSLQPFPRPRTCSPRLVRVSMRPTVGFHLHRLQ</sequence>
<keyword evidence="3" id="KW-1185">Reference proteome</keyword>